<dbReference type="EMBL" id="JAWDIP010000004">
    <property type="protein sequence ID" value="MDY0396397.1"/>
    <property type="molecule type" value="Genomic_DNA"/>
</dbReference>
<protein>
    <recommendedName>
        <fullName evidence="3">Homeodomain-like domain-containing protein</fullName>
    </recommendedName>
</protein>
<accession>A0ABU5CCM8</accession>
<organism evidence="1 2">
    <name type="scientific">Tigheibacillus halophilus</name>
    <dbReference type="NCBI Taxonomy" id="361280"/>
    <lineage>
        <taxon>Bacteria</taxon>
        <taxon>Bacillati</taxon>
        <taxon>Bacillota</taxon>
        <taxon>Bacilli</taxon>
        <taxon>Bacillales</taxon>
        <taxon>Bacillaceae</taxon>
        <taxon>Tigheibacillus</taxon>
    </lineage>
</organism>
<evidence type="ECO:0000313" key="1">
    <source>
        <dbReference type="EMBL" id="MDY0396397.1"/>
    </source>
</evidence>
<dbReference type="Proteomes" id="UP001281447">
    <property type="component" value="Unassembled WGS sequence"/>
</dbReference>
<dbReference type="InterPro" id="IPR046118">
    <property type="entry name" value="DUF6115"/>
</dbReference>
<gene>
    <name evidence="1" type="ORF">RWE15_21250</name>
</gene>
<sequence>MSTEAKILQLHQQGKQTEEIAKELGCGKTEAELVIKFHAK</sequence>
<comment type="caution">
    <text evidence="1">The sequence shown here is derived from an EMBL/GenBank/DDBJ whole genome shotgun (WGS) entry which is preliminary data.</text>
</comment>
<keyword evidence="2" id="KW-1185">Reference proteome</keyword>
<proteinExistence type="predicted"/>
<evidence type="ECO:0000313" key="2">
    <source>
        <dbReference type="Proteomes" id="UP001281447"/>
    </source>
</evidence>
<evidence type="ECO:0008006" key="3">
    <source>
        <dbReference type="Google" id="ProtNLM"/>
    </source>
</evidence>
<dbReference type="Pfam" id="PF19610">
    <property type="entry name" value="DUF6115"/>
    <property type="match status" value="1"/>
</dbReference>
<name>A0ABU5CCM8_9BACI</name>
<reference evidence="1 2" key="1">
    <citation type="submission" date="2023-10" db="EMBL/GenBank/DDBJ databases">
        <title>Virgibacillus halophilus 5B73C genome.</title>
        <authorList>
            <person name="Miliotis G."/>
            <person name="Sengupta P."/>
            <person name="Hameed A."/>
            <person name="Chuvochina M."/>
            <person name="Mcdonagh F."/>
            <person name="Simpson A.C."/>
            <person name="Singh N.K."/>
            <person name="Rekha P.D."/>
            <person name="Raman K."/>
            <person name="Hugenholtz P."/>
            <person name="Venkateswaran K."/>
        </authorList>
    </citation>
    <scope>NUCLEOTIDE SEQUENCE [LARGE SCALE GENOMIC DNA]</scope>
    <source>
        <strain evidence="1 2">5B73C</strain>
    </source>
</reference>